<protein>
    <submittedName>
        <fullName evidence="1">Uncharacterized protein</fullName>
    </submittedName>
</protein>
<keyword evidence="2" id="KW-1185">Reference proteome</keyword>
<organism evidence="1 2">
    <name type="scientific">Natronomonas aquatica</name>
    <dbReference type="NCBI Taxonomy" id="2841590"/>
    <lineage>
        <taxon>Archaea</taxon>
        <taxon>Methanobacteriati</taxon>
        <taxon>Methanobacteriota</taxon>
        <taxon>Stenosarchaea group</taxon>
        <taxon>Halobacteria</taxon>
        <taxon>Halobacteriales</taxon>
        <taxon>Natronomonadaceae</taxon>
        <taxon>Natronomonas</taxon>
    </lineage>
</organism>
<evidence type="ECO:0000313" key="2">
    <source>
        <dbReference type="Proteomes" id="UP001139494"/>
    </source>
</evidence>
<accession>A0A9R1CSN4</accession>
<name>A0A9R1CSN4_9EURY</name>
<sequence>MLDHPRLTSTDADEPAIALTLDPSADHSFAEPSRETFVLSARAAGLLVEDLEYDDREEIAPVTTRTLLLTGGAYVPEQKHDPVDLLDRLRVPDGGKHPTASEIERVAAYLENSEIEQRARWLAEEVVAESRLSEVMEIDDVRTRRERMNDLREIAKDL</sequence>
<evidence type="ECO:0000313" key="1">
    <source>
        <dbReference type="EMBL" id="MCQ4333150.1"/>
    </source>
</evidence>
<dbReference type="EMBL" id="JAHLKM010000006">
    <property type="protein sequence ID" value="MCQ4333150.1"/>
    <property type="molecule type" value="Genomic_DNA"/>
</dbReference>
<dbReference type="Proteomes" id="UP001139494">
    <property type="component" value="Unassembled WGS sequence"/>
</dbReference>
<reference evidence="1" key="1">
    <citation type="journal article" date="2023" name="Front. Microbiol.">
        <title>Genomic-based phylogenetic and metabolic analyses of the genus Natronomonas, and description of Natronomonas aquatica sp. nov.</title>
        <authorList>
            <person name="Garcia-Roldan A."/>
            <person name="Duran-Viseras A."/>
            <person name="de la Haba R.R."/>
            <person name="Corral P."/>
            <person name="Sanchez-Porro C."/>
            <person name="Ventosa A."/>
        </authorList>
    </citation>
    <scope>NUCLEOTIDE SEQUENCE</scope>
    <source>
        <strain evidence="1">F2-12</strain>
    </source>
</reference>
<proteinExistence type="predicted"/>
<comment type="caution">
    <text evidence="1">The sequence shown here is derived from an EMBL/GenBank/DDBJ whole genome shotgun (WGS) entry which is preliminary data.</text>
</comment>
<dbReference type="AlphaFoldDB" id="A0A9R1CSN4"/>
<dbReference type="RefSeq" id="WP_256029174.1">
    <property type="nucleotide sequence ID" value="NZ_JAHLKM010000006.1"/>
</dbReference>
<gene>
    <name evidence="1" type="ORF">KM295_06590</name>
</gene>